<reference evidence="2" key="2">
    <citation type="submission" date="2022-09" db="EMBL/GenBank/DDBJ databases">
        <title>Biosynthetic gene clusters of Dactylosporangioum fulvum.</title>
        <authorList>
            <person name="Caradec T."/>
        </authorList>
    </citation>
    <scope>NUCLEOTIDE SEQUENCE</scope>
    <source>
        <strain evidence="2">NRRL B-16292</strain>
    </source>
</reference>
<gene>
    <name evidence="2" type="ORF">Dfulv_24040</name>
</gene>
<sequence>MPEDTDRAVAELCDELFAGLPRKDQRRRGVEYVHGLLRTPGRKSIRNIAGQANEQRLHHFVSDSTWDWMPVRRALRTHLLRSAPPLAWVVRSMMIPKTGEHTVGVGRRYCRARGSFLSAQHAIGLWAAAPGWTSPVHWRLHLSATWLGDADRCRRAAIPAGTVPQPVDECLVDTYLELAADRDLPVVLDARDVDAPAVVRRLRAAGAPVLARIDATTPLCPDPPVPGHADGPLPAARLLAMVRHTRRPVFGAGAALAATGAVRLPGPGRSDGLVLLGVGRPGPRWPDEVWLSTLTGHSLADLVRLARLPGRVYTDLAGIGDRVGLRDFTGRSFAGWHRHVTLASAAHALVALHGAAPYELREAG</sequence>
<dbReference type="PANTHER" id="PTHR33627:SF1">
    <property type="entry name" value="TRANSPOSASE"/>
    <property type="match status" value="1"/>
</dbReference>
<dbReference type="InterPro" id="IPR038721">
    <property type="entry name" value="IS701-like_DDE_dom"/>
</dbReference>
<dbReference type="InterPro" id="IPR039365">
    <property type="entry name" value="IS701-like"/>
</dbReference>
<organism evidence="2 3">
    <name type="scientific">Dactylosporangium fulvum</name>
    <dbReference type="NCBI Taxonomy" id="53359"/>
    <lineage>
        <taxon>Bacteria</taxon>
        <taxon>Bacillati</taxon>
        <taxon>Actinomycetota</taxon>
        <taxon>Actinomycetes</taxon>
        <taxon>Micromonosporales</taxon>
        <taxon>Micromonosporaceae</taxon>
        <taxon>Dactylosporangium</taxon>
    </lineage>
</organism>
<evidence type="ECO:0000313" key="3">
    <source>
        <dbReference type="Proteomes" id="UP001059617"/>
    </source>
</evidence>
<evidence type="ECO:0000259" key="1">
    <source>
        <dbReference type="Pfam" id="PF13546"/>
    </source>
</evidence>
<keyword evidence="3" id="KW-1185">Reference proteome</keyword>
<reference evidence="2" key="1">
    <citation type="submission" date="2021-04" db="EMBL/GenBank/DDBJ databases">
        <authorList>
            <person name="Hartkoorn R.C."/>
            <person name="Beaudoing E."/>
            <person name="Hot D."/>
        </authorList>
    </citation>
    <scope>NUCLEOTIDE SEQUENCE</scope>
    <source>
        <strain evidence="2">NRRL B-16292</strain>
    </source>
</reference>
<dbReference type="RefSeq" id="WP_259867039.1">
    <property type="nucleotide sequence ID" value="NZ_BAAAST010000123.1"/>
</dbReference>
<proteinExistence type="predicted"/>
<dbReference type="Proteomes" id="UP001059617">
    <property type="component" value="Chromosome"/>
</dbReference>
<dbReference type="PANTHER" id="PTHR33627">
    <property type="entry name" value="TRANSPOSASE"/>
    <property type="match status" value="1"/>
</dbReference>
<evidence type="ECO:0000313" key="2">
    <source>
        <dbReference type="EMBL" id="UWP87145.1"/>
    </source>
</evidence>
<protein>
    <submittedName>
        <fullName evidence="2">Transposase</fullName>
    </submittedName>
</protein>
<feature type="domain" description="Transposase IS701-like DDE" evidence="1">
    <location>
        <begin position="15"/>
        <end position="234"/>
    </location>
</feature>
<dbReference type="EMBL" id="CP073720">
    <property type="protein sequence ID" value="UWP87145.1"/>
    <property type="molecule type" value="Genomic_DNA"/>
</dbReference>
<dbReference type="Pfam" id="PF13546">
    <property type="entry name" value="DDE_5"/>
    <property type="match status" value="1"/>
</dbReference>
<accession>A0ABY5WAR1</accession>
<name>A0ABY5WAR1_9ACTN</name>